<evidence type="ECO:0000256" key="1">
    <source>
        <dbReference type="ARBA" id="ARBA00000085"/>
    </source>
</evidence>
<evidence type="ECO:0000256" key="7">
    <source>
        <dbReference type="ARBA" id="ARBA00022777"/>
    </source>
</evidence>
<protein>
    <recommendedName>
        <fullName evidence="3">histidine kinase</fullName>
        <ecNumber evidence="3">2.7.13.3</ecNumber>
    </recommendedName>
</protein>
<evidence type="ECO:0000256" key="5">
    <source>
        <dbReference type="ARBA" id="ARBA00022679"/>
    </source>
</evidence>
<feature type="transmembrane region" description="Helical" evidence="11">
    <location>
        <begin position="53"/>
        <end position="76"/>
    </location>
</feature>
<dbReference type="PANTHER" id="PTHR45453">
    <property type="entry name" value="PHOSPHATE REGULON SENSOR PROTEIN PHOR"/>
    <property type="match status" value="1"/>
</dbReference>
<keyword evidence="5" id="KW-0808">Transferase</keyword>
<keyword evidence="11" id="KW-1133">Transmembrane helix</keyword>
<dbReference type="SMART" id="SM00388">
    <property type="entry name" value="HisKA"/>
    <property type="match status" value="1"/>
</dbReference>
<evidence type="ECO:0000256" key="6">
    <source>
        <dbReference type="ARBA" id="ARBA00022741"/>
    </source>
</evidence>
<dbReference type="Proteomes" id="UP000217561">
    <property type="component" value="Unassembled WGS sequence"/>
</dbReference>
<dbReference type="InterPro" id="IPR005467">
    <property type="entry name" value="His_kinase_dom"/>
</dbReference>
<keyword evidence="8" id="KW-0067">ATP-binding</keyword>
<evidence type="ECO:0000313" key="15">
    <source>
        <dbReference type="Proteomes" id="UP000217561"/>
    </source>
</evidence>
<dbReference type="SUPFAM" id="SSF47384">
    <property type="entry name" value="Homodimeric domain of signal transducing histidine kinase"/>
    <property type="match status" value="1"/>
</dbReference>
<dbReference type="InterPro" id="IPR003661">
    <property type="entry name" value="HisK_dim/P_dom"/>
</dbReference>
<name>A0ABX4HUX7_9BACI</name>
<dbReference type="SUPFAM" id="SSF55874">
    <property type="entry name" value="ATPase domain of HSP90 chaperone/DNA topoisomerase II/histidine kinase"/>
    <property type="match status" value="1"/>
</dbReference>
<sequence length="485" mass="55019">MNNNGRILLVYALIILILMLSFGLVLAQYAQQSIIEVVGENGMERAEEASRNIWFMTFIMISVIAMALITMCYQIFIKYVDPMRKATDTAEELSRGNYRARAASGVFGDAGRLGSVINELGKHLKELTSVQGMQETRLRAVINHMSSGLVLIDEKGYIQLVNESFIRTFKEDKAYYLDHLYHEVVPHEEVQSVVENVYMFEGPDSQMLTMQRGLERKFIQVNGAPIFKENKRWQGVVLVFHDITELKRLEQMRKDFVANVSHELKTPITSIKGFAETLLEGAAEDKEKNEQFLGIMLKESTRLETLIHDLLELTKIEREDFQLTLQQVNITDLVTETKKLVQTQADRKGIRISEHLDTDAVCEGDSTRIRQVLINVLSNAITYTPDRGEINVRLHNEKDRVTVSVSDSGIGIPPEEIPRLFERFYRVDRARSRNSGGTGLGLAIVKHIMEAHRGEVYVQSVPGEGSEFTLVFHKGTGEEILPAEE</sequence>
<dbReference type="InterPro" id="IPR003594">
    <property type="entry name" value="HATPase_dom"/>
</dbReference>
<evidence type="ECO:0000259" key="12">
    <source>
        <dbReference type="PROSITE" id="PS50109"/>
    </source>
</evidence>
<dbReference type="CDD" id="cd00082">
    <property type="entry name" value="HisKA"/>
    <property type="match status" value="1"/>
</dbReference>
<reference evidence="14 15" key="1">
    <citation type="submission" date="2017-08" db="EMBL/GenBank/DDBJ databases">
        <title>Salimicrobium alkalisoli sp. nov., isolated from saline alkaline soil.</title>
        <authorList>
            <person name="Zhang G."/>
            <person name="Xiong Q."/>
        </authorList>
    </citation>
    <scope>NUCLEOTIDE SEQUENCE [LARGE SCALE GENOMIC DNA]</scope>
    <source>
        <strain evidence="14 15">WN024</strain>
    </source>
</reference>
<dbReference type="Gene3D" id="1.10.287.130">
    <property type="match status" value="1"/>
</dbReference>
<dbReference type="InterPro" id="IPR004358">
    <property type="entry name" value="Sig_transdc_His_kin-like_C"/>
</dbReference>
<dbReference type="NCBIfam" id="TIGR00229">
    <property type="entry name" value="sensory_box"/>
    <property type="match status" value="1"/>
</dbReference>
<evidence type="ECO:0000256" key="11">
    <source>
        <dbReference type="SAM" id="Phobius"/>
    </source>
</evidence>
<evidence type="ECO:0000256" key="2">
    <source>
        <dbReference type="ARBA" id="ARBA00004370"/>
    </source>
</evidence>
<evidence type="ECO:0000259" key="13">
    <source>
        <dbReference type="PROSITE" id="PS50113"/>
    </source>
</evidence>
<dbReference type="Pfam" id="PF00512">
    <property type="entry name" value="HisKA"/>
    <property type="match status" value="1"/>
</dbReference>
<dbReference type="InterPro" id="IPR035965">
    <property type="entry name" value="PAS-like_dom_sf"/>
</dbReference>
<dbReference type="PANTHER" id="PTHR45453:SF1">
    <property type="entry name" value="PHOSPHATE REGULON SENSOR PROTEIN PHOR"/>
    <property type="match status" value="1"/>
</dbReference>
<evidence type="ECO:0000313" key="14">
    <source>
        <dbReference type="EMBL" id="PBB06720.1"/>
    </source>
</evidence>
<dbReference type="RefSeq" id="WP_095821084.1">
    <property type="nucleotide sequence ID" value="NZ_NSGH01000002.1"/>
</dbReference>
<keyword evidence="10 11" id="KW-0472">Membrane</keyword>
<feature type="domain" description="PAC" evidence="13">
    <location>
        <begin position="203"/>
        <end position="255"/>
    </location>
</feature>
<dbReference type="InterPro" id="IPR013767">
    <property type="entry name" value="PAS_fold"/>
</dbReference>
<comment type="catalytic activity">
    <reaction evidence="1">
        <text>ATP + protein L-histidine = ADP + protein N-phospho-L-histidine.</text>
        <dbReference type="EC" id="2.7.13.3"/>
    </reaction>
</comment>
<keyword evidence="9" id="KW-0902">Two-component regulatory system</keyword>
<dbReference type="EMBL" id="NSGH01000002">
    <property type="protein sequence ID" value="PBB06720.1"/>
    <property type="molecule type" value="Genomic_DNA"/>
</dbReference>
<dbReference type="InterPro" id="IPR036097">
    <property type="entry name" value="HisK_dim/P_sf"/>
</dbReference>
<dbReference type="SMART" id="SM00091">
    <property type="entry name" value="PAS"/>
    <property type="match status" value="1"/>
</dbReference>
<dbReference type="SUPFAM" id="SSF55785">
    <property type="entry name" value="PYP-like sensor domain (PAS domain)"/>
    <property type="match status" value="1"/>
</dbReference>
<dbReference type="InterPro" id="IPR036890">
    <property type="entry name" value="HATPase_C_sf"/>
</dbReference>
<evidence type="ECO:0000256" key="8">
    <source>
        <dbReference type="ARBA" id="ARBA00022840"/>
    </source>
</evidence>
<keyword evidence="7 14" id="KW-0418">Kinase</keyword>
<dbReference type="PROSITE" id="PS50109">
    <property type="entry name" value="HIS_KIN"/>
    <property type="match status" value="1"/>
</dbReference>
<evidence type="ECO:0000256" key="3">
    <source>
        <dbReference type="ARBA" id="ARBA00012438"/>
    </source>
</evidence>
<gene>
    <name evidence="14" type="ORF">CKW00_01535</name>
</gene>
<dbReference type="CDD" id="cd00075">
    <property type="entry name" value="HATPase"/>
    <property type="match status" value="1"/>
</dbReference>
<dbReference type="Pfam" id="PF02518">
    <property type="entry name" value="HATPase_c"/>
    <property type="match status" value="1"/>
</dbReference>
<evidence type="ECO:0000256" key="10">
    <source>
        <dbReference type="ARBA" id="ARBA00023136"/>
    </source>
</evidence>
<proteinExistence type="predicted"/>
<dbReference type="NCBIfam" id="NF046044">
    <property type="entry name" value="PnpS"/>
    <property type="match status" value="1"/>
</dbReference>
<accession>A0ABX4HUX7</accession>
<dbReference type="InterPro" id="IPR050351">
    <property type="entry name" value="BphY/WalK/GraS-like"/>
</dbReference>
<keyword evidence="15" id="KW-1185">Reference proteome</keyword>
<evidence type="ECO:0000256" key="4">
    <source>
        <dbReference type="ARBA" id="ARBA00022553"/>
    </source>
</evidence>
<dbReference type="CDD" id="cd00130">
    <property type="entry name" value="PAS"/>
    <property type="match status" value="1"/>
</dbReference>
<dbReference type="InterPro" id="IPR000014">
    <property type="entry name" value="PAS"/>
</dbReference>
<dbReference type="Gene3D" id="3.30.450.20">
    <property type="entry name" value="PAS domain"/>
    <property type="match status" value="1"/>
</dbReference>
<dbReference type="InterPro" id="IPR000700">
    <property type="entry name" value="PAS-assoc_C"/>
</dbReference>
<feature type="domain" description="Histidine kinase" evidence="12">
    <location>
        <begin position="259"/>
        <end position="476"/>
    </location>
</feature>
<dbReference type="PRINTS" id="PR00344">
    <property type="entry name" value="BCTRLSENSOR"/>
</dbReference>
<dbReference type="EC" id="2.7.13.3" evidence="3"/>
<dbReference type="PROSITE" id="PS50113">
    <property type="entry name" value="PAC"/>
    <property type="match status" value="1"/>
</dbReference>
<keyword evidence="4" id="KW-0597">Phosphoprotein</keyword>
<keyword evidence="11" id="KW-0812">Transmembrane</keyword>
<keyword evidence="6" id="KW-0547">Nucleotide-binding</keyword>
<dbReference type="Gene3D" id="3.30.565.10">
    <property type="entry name" value="Histidine kinase-like ATPase, C-terminal domain"/>
    <property type="match status" value="1"/>
</dbReference>
<dbReference type="SMART" id="SM00387">
    <property type="entry name" value="HATPase_c"/>
    <property type="match status" value="1"/>
</dbReference>
<organism evidence="14 15">
    <name type="scientific">Salimicrobium humidisoli</name>
    <dbReference type="NCBI Taxonomy" id="2029857"/>
    <lineage>
        <taxon>Bacteria</taxon>
        <taxon>Bacillati</taxon>
        <taxon>Bacillota</taxon>
        <taxon>Bacilli</taxon>
        <taxon>Bacillales</taxon>
        <taxon>Bacillaceae</taxon>
        <taxon>Salimicrobium</taxon>
    </lineage>
</organism>
<feature type="transmembrane region" description="Helical" evidence="11">
    <location>
        <begin position="7"/>
        <end position="30"/>
    </location>
</feature>
<comment type="caution">
    <text evidence="14">The sequence shown here is derived from an EMBL/GenBank/DDBJ whole genome shotgun (WGS) entry which is preliminary data.</text>
</comment>
<dbReference type="GO" id="GO:0016301">
    <property type="term" value="F:kinase activity"/>
    <property type="evidence" value="ECO:0007669"/>
    <property type="project" value="UniProtKB-KW"/>
</dbReference>
<dbReference type="Pfam" id="PF00989">
    <property type="entry name" value="PAS"/>
    <property type="match status" value="1"/>
</dbReference>
<comment type="subcellular location">
    <subcellularLocation>
        <location evidence="2">Membrane</location>
    </subcellularLocation>
</comment>
<evidence type="ECO:0000256" key="9">
    <source>
        <dbReference type="ARBA" id="ARBA00023012"/>
    </source>
</evidence>